<dbReference type="GO" id="GO:0005509">
    <property type="term" value="F:calcium ion binding"/>
    <property type="evidence" value="ECO:0007669"/>
    <property type="project" value="TreeGrafter"/>
</dbReference>
<comment type="cofactor">
    <cofactor evidence="3">
        <name>Zn(2+)</name>
        <dbReference type="ChEBI" id="CHEBI:29105"/>
    </cofactor>
    <text evidence="3">Binds 1 divalent metal cation per subunit.</text>
</comment>
<organism evidence="5 6">
    <name type="scientific">Parasphingopyxis lamellibrachiae</name>
    <dbReference type="NCBI Taxonomy" id="680125"/>
    <lineage>
        <taxon>Bacteria</taxon>
        <taxon>Pseudomonadati</taxon>
        <taxon>Pseudomonadota</taxon>
        <taxon>Alphaproteobacteria</taxon>
        <taxon>Sphingomonadales</taxon>
        <taxon>Sphingomonadaceae</taxon>
        <taxon>Parasphingopyxis</taxon>
    </lineage>
</organism>
<feature type="binding site" evidence="3">
    <location>
        <position position="106"/>
    </location>
    <ligand>
        <name>substrate</name>
    </ligand>
</feature>
<reference evidence="5 6" key="1">
    <citation type="submission" date="2018-07" db="EMBL/GenBank/DDBJ databases">
        <title>Genomic Encyclopedia of Type Strains, Phase IV (KMG-IV): sequencing the most valuable type-strain genomes for metagenomic binning, comparative biology and taxonomic classification.</title>
        <authorList>
            <person name="Goeker M."/>
        </authorList>
    </citation>
    <scope>NUCLEOTIDE SEQUENCE [LARGE SCALE GENOMIC DNA]</scope>
    <source>
        <strain evidence="5 6">DSM 26725</strain>
    </source>
</reference>
<feature type="binding site" evidence="3">
    <location>
        <position position="162"/>
    </location>
    <ligand>
        <name>a divalent metal cation</name>
        <dbReference type="ChEBI" id="CHEBI:60240"/>
    </ligand>
</feature>
<feature type="domain" description="SMP-30/Gluconolactonase/LRE-like region" evidence="4">
    <location>
        <begin position="20"/>
        <end position="269"/>
    </location>
</feature>
<evidence type="ECO:0000313" key="6">
    <source>
        <dbReference type="Proteomes" id="UP000256310"/>
    </source>
</evidence>
<name>A0A3D9FEA9_9SPHN</name>
<dbReference type="InterPro" id="IPR011042">
    <property type="entry name" value="6-blade_b-propeller_TolB-like"/>
</dbReference>
<evidence type="ECO:0000256" key="2">
    <source>
        <dbReference type="PIRSR" id="PIRSR605511-1"/>
    </source>
</evidence>
<gene>
    <name evidence="5" type="ORF">DFR46_1191</name>
</gene>
<dbReference type="SUPFAM" id="SSF63829">
    <property type="entry name" value="Calcium-dependent phosphotriesterase"/>
    <property type="match status" value="1"/>
</dbReference>
<feature type="binding site" evidence="3">
    <location>
        <position position="22"/>
    </location>
    <ligand>
        <name>a divalent metal cation</name>
        <dbReference type="ChEBI" id="CHEBI:60240"/>
    </ligand>
</feature>
<dbReference type="Pfam" id="PF08450">
    <property type="entry name" value="SGL"/>
    <property type="match status" value="1"/>
</dbReference>
<keyword evidence="3" id="KW-0479">Metal-binding</keyword>
<evidence type="ECO:0000256" key="1">
    <source>
        <dbReference type="ARBA" id="ARBA00008853"/>
    </source>
</evidence>
<dbReference type="GO" id="GO:0004341">
    <property type="term" value="F:gluconolactonase activity"/>
    <property type="evidence" value="ECO:0007669"/>
    <property type="project" value="TreeGrafter"/>
</dbReference>
<comment type="caution">
    <text evidence="5">The sequence shown here is derived from an EMBL/GenBank/DDBJ whole genome shotgun (WGS) entry which is preliminary data.</text>
</comment>
<sequence>MPKPLTILNVQQVFPAGNLCGEGIVWDDRIGQLYWCDINGFAVYRYDPHGGCCKSWLFDEPVVSIMLGRERNEIVLAMASRIVLWSPEQESISDPIFTLDSYPEVRLNDGQIAPDGSIWIGSMQNNLGPDGEPLPVKKVMGSLYRIDHNGFEIVKDEIGIANTVCWDEDRNRFYFADSLRNIIWSFGWKAGKAKLTDERELLADHPRGVPDGSTLDSEGYLWNCRFGGSCLLRISPDGRVDRIVELPANNPTNCVFGDDRQNRLFVTSAAIDTPTPTRFDGSLFGCQTNVTGNRANRLSHFGPPM</sequence>
<dbReference type="AlphaFoldDB" id="A0A3D9FEA9"/>
<protein>
    <submittedName>
        <fullName evidence="5">Gluconolactonase</fullName>
    </submittedName>
</protein>
<evidence type="ECO:0000259" key="4">
    <source>
        <dbReference type="Pfam" id="PF08450"/>
    </source>
</evidence>
<keyword evidence="6" id="KW-1185">Reference proteome</keyword>
<dbReference type="InterPro" id="IPR005511">
    <property type="entry name" value="SMP-30"/>
</dbReference>
<dbReference type="InterPro" id="IPR013658">
    <property type="entry name" value="SGL"/>
</dbReference>
<feature type="binding site" evidence="3">
    <location>
        <position position="108"/>
    </location>
    <ligand>
        <name>substrate</name>
    </ligand>
</feature>
<dbReference type="GO" id="GO:0019853">
    <property type="term" value="P:L-ascorbic acid biosynthetic process"/>
    <property type="evidence" value="ECO:0007669"/>
    <property type="project" value="TreeGrafter"/>
</dbReference>
<feature type="active site" description="Proton donor/acceptor" evidence="2">
    <location>
        <position position="211"/>
    </location>
</feature>
<accession>A0A3D9FEA9</accession>
<dbReference type="PANTHER" id="PTHR10907">
    <property type="entry name" value="REGUCALCIN"/>
    <property type="match status" value="1"/>
</dbReference>
<evidence type="ECO:0000256" key="3">
    <source>
        <dbReference type="PIRSR" id="PIRSR605511-2"/>
    </source>
</evidence>
<dbReference type="Proteomes" id="UP000256310">
    <property type="component" value="Unassembled WGS sequence"/>
</dbReference>
<proteinExistence type="inferred from homology"/>
<dbReference type="PRINTS" id="PR01790">
    <property type="entry name" value="SMP30FAMILY"/>
</dbReference>
<keyword evidence="3" id="KW-0862">Zinc</keyword>
<dbReference type="Gene3D" id="2.120.10.30">
    <property type="entry name" value="TolB, C-terminal domain"/>
    <property type="match status" value="1"/>
</dbReference>
<dbReference type="EMBL" id="QRDP01000004">
    <property type="protein sequence ID" value="RED16175.1"/>
    <property type="molecule type" value="Genomic_DNA"/>
</dbReference>
<evidence type="ECO:0000313" key="5">
    <source>
        <dbReference type="EMBL" id="RED16175.1"/>
    </source>
</evidence>
<comment type="similarity">
    <text evidence="1">Belongs to the SMP-30/CGR1 family.</text>
</comment>
<dbReference type="PANTHER" id="PTHR10907:SF47">
    <property type="entry name" value="REGUCALCIN"/>
    <property type="match status" value="1"/>
</dbReference>
<feature type="binding site" evidence="3">
    <location>
        <position position="211"/>
    </location>
    <ligand>
        <name>a divalent metal cation</name>
        <dbReference type="ChEBI" id="CHEBI:60240"/>
    </ligand>
</feature>